<dbReference type="InterPro" id="IPR051796">
    <property type="entry name" value="ISF_SsuE-like"/>
</dbReference>
<reference evidence="4" key="1">
    <citation type="journal article" date="2015" name="Proc. Natl. Acad. Sci. U.S.A.">
        <title>Networks of energetic and metabolic interactions define dynamics in microbial communities.</title>
        <authorList>
            <person name="Embree M."/>
            <person name="Liu J.K."/>
            <person name="Al-Bassam M.M."/>
            <person name="Zengler K."/>
        </authorList>
    </citation>
    <scope>NUCLEOTIDE SEQUENCE</scope>
</reference>
<proteinExistence type="predicted"/>
<evidence type="ECO:0000256" key="2">
    <source>
        <dbReference type="ARBA" id="ARBA00022643"/>
    </source>
</evidence>
<feature type="domain" description="NADPH-dependent FMN reductase-like" evidence="3">
    <location>
        <begin position="5"/>
        <end position="156"/>
    </location>
</feature>
<name>A0A0W8FJM4_9ZZZZ</name>
<dbReference type="AlphaFoldDB" id="A0A0W8FJM4"/>
<accession>A0A0W8FJM4</accession>
<evidence type="ECO:0000256" key="1">
    <source>
        <dbReference type="ARBA" id="ARBA00022630"/>
    </source>
</evidence>
<dbReference type="EMBL" id="LNQE01001129">
    <property type="protein sequence ID" value="KUG20910.1"/>
    <property type="molecule type" value="Genomic_DNA"/>
</dbReference>
<dbReference type="SUPFAM" id="SSF52218">
    <property type="entry name" value="Flavoproteins"/>
    <property type="match status" value="1"/>
</dbReference>
<dbReference type="PANTHER" id="PTHR43278:SF4">
    <property type="entry name" value="NAD(P)H-DEPENDENT FMN-CONTAINING OXIDOREDUCTASE YWQN-RELATED"/>
    <property type="match status" value="1"/>
</dbReference>
<dbReference type="PANTHER" id="PTHR43278">
    <property type="entry name" value="NAD(P)H-DEPENDENT FMN-CONTAINING OXIDOREDUCTASE YWQN-RELATED"/>
    <property type="match status" value="1"/>
</dbReference>
<dbReference type="Pfam" id="PF03358">
    <property type="entry name" value="FMN_red"/>
    <property type="match status" value="1"/>
</dbReference>
<sequence length="200" mass="21570">MRRLKVAALNGSPRQGGNTSILIRHILDELEHEGIETELVQVGGRMIRGCTDCRSCFENQDRRCVFDDDIVNGCIGKMCDADGIILGSPVYFLDVTSEMKALIDRAGVVARANGGLFRRKVATAAAAVRRSGANHTVDTLLHFMLYSGMAVPGVQVIGIGRDIGDVWKDEEGIARAIEAGKNMAWLLKAIAAAEQAKEAS</sequence>
<comment type="caution">
    <text evidence="4">The sequence shown here is derived from an EMBL/GenBank/DDBJ whole genome shotgun (WGS) entry which is preliminary data.</text>
</comment>
<keyword evidence="2" id="KW-0288">FMN</keyword>
<dbReference type="Gene3D" id="3.40.50.360">
    <property type="match status" value="1"/>
</dbReference>
<dbReference type="InterPro" id="IPR029039">
    <property type="entry name" value="Flavoprotein-like_sf"/>
</dbReference>
<keyword evidence="1" id="KW-0285">Flavoprotein</keyword>
<evidence type="ECO:0000313" key="4">
    <source>
        <dbReference type="EMBL" id="KUG20910.1"/>
    </source>
</evidence>
<evidence type="ECO:0000259" key="3">
    <source>
        <dbReference type="Pfam" id="PF03358"/>
    </source>
</evidence>
<gene>
    <name evidence="4" type="ORF">ASZ90_009355</name>
</gene>
<dbReference type="GO" id="GO:0016491">
    <property type="term" value="F:oxidoreductase activity"/>
    <property type="evidence" value="ECO:0007669"/>
    <property type="project" value="InterPro"/>
</dbReference>
<protein>
    <submittedName>
        <fullName evidence="4">Iron-sulfur flavoprotein</fullName>
    </submittedName>
</protein>
<organism evidence="4">
    <name type="scientific">hydrocarbon metagenome</name>
    <dbReference type="NCBI Taxonomy" id="938273"/>
    <lineage>
        <taxon>unclassified sequences</taxon>
        <taxon>metagenomes</taxon>
        <taxon>ecological metagenomes</taxon>
    </lineage>
</organism>
<dbReference type="InterPro" id="IPR005025">
    <property type="entry name" value="FMN_Rdtase-like_dom"/>
</dbReference>